<evidence type="ECO:0000313" key="3">
    <source>
        <dbReference type="EMBL" id="AXA21002.1"/>
    </source>
</evidence>
<feature type="transmembrane region" description="Helical" evidence="2">
    <location>
        <begin position="6"/>
        <end position="25"/>
    </location>
</feature>
<keyword evidence="4" id="KW-1185">Reference proteome</keyword>
<dbReference type="InterPro" id="IPR022538">
    <property type="entry name" value="DUF2570"/>
</dbReference>
<keyword evidence="2" id="KW-0472">Membrane</keyword>
<reference evidence="4" key="2">
    <citation type="submission" date="2018-06" db="EMBL/GenBank/DDBJ databases">
        <title>Complete genome sequence of Actinobacillus pleuropneumoniae serotype 1 strain S4074 obtained by Oxford Nanopore and Illumina sequencing technologies.</title>
        <authorList>
            <person name="Dona V."/>
            <person name="Perreten V."/>
        </authorList>
    </citation>
    <scope>NUCLEOTIDE SEQUENCE [LARGE SCALE GENOMIC DNA]</scope>
    <source>
        <strain evidence="4">S4074</strain>
    </source>
</reference>
<reference evidence="3 4" key="1">
    <citation type="journal article" date="2018" name="Int J Genomics">
        <title>Comparative Genomics of the First and Complete Genome of "Actinobacillus porcitonsillarum" Supports the Novel Species Hypothesis.</title>
        <authorList>
            <person name="Dona V."/>
            <person name="Perreten V."/>
        </authorList>
    </citation>
    <scope>NUCLEOTIDE SEQUENCE [LARGE SCALE GENOMIC DNA]</scope>
    <source>
        <strain evidence="3 4">S4074</strain>
    </source>
</reference>
<keyword evidence="2" id="KW-0812">Transmembrane</keyword>
<dbReference type="Proteomes" id="UP000251823">
    <property type="component" value="Chromosome"/>
</dbReference>
<feature type="coiled-coil region" evidence="1">
    <location>
        <begin position="31"/>
        <end position="93"/>
    </location>
</feature>
<organism evidence="3 4">
    <name type="scientific">Actinobacillus pleuropneumoniae</name>
    <name type="common">Haemophilus pleuropneumoniae</name>
    <dbReference type="NCBI Taxonomy" id="715"/>
    <lineage>
        <taxon>Bacteria</taxon>
        <taxon>Pseudomonadati</taxon>
        <taxon>Pseudomonadota</taxon>
        <taxon>Gammaproteobacteria</taxon>
        <taxon>Pasteurellales</taxon>
        <taxon>Pasteurellaceae</taxon>
        <taxon>Actinobacillus</taxon>
    </lineage>
</organism>
<dbReference type="GeneID" id="48598694"/>
<evidence type="ECO:0000256" key="2">
    <source>
        <dbReference type="SAM" id="Phobius"/>
    </source>
</evidence>
<evidence type="ECO:0000313" key="4">
    <source>
        <dbReference type="Proteomes" id="UP000251823"/>
    </source>
</evidence>
<protein>
    <submittedName>
        <fullName evidence="3">DUF2570 domain-containing protein</fullName>
    </submittedName>
</protein>
<evidence type="ECO:0000256" key="1">
    <source>
        <dbReference type="SAM" id="Coils"/>
    </source>
</evidence>
<name>A0ABN5MH06_ACTPL</name>
<keyword evidence="1" id="KW-0175">Coiled coil</keyword>
<keyword evidence="2" id="KW-1133">Transmembrane helix</keyword>
<dbReference type="EMBL" id="CP030753">
    <property type="protein sequence ID" value="AXA21002.1"/>
    <property type="molecule type" value="Genomic_DNA"/>
</dbReference>
<proteinExistence type="predicted"/>
<accession>A0ABN5MH06</accession>
<dbReference type="RefSeq" id="WP_080550255.1">
    <property type="nucleotide sequence ID" value="NZ_CBDBSU010000003.1"/>
</dbReference>
<sequence length="120" mass="13562">MLSRVNQIIISGLAIVILGLGMWLWNQSQMIDSLRAENQTQAQTIEQQQIANQRLADTLEQERQAVEKSHRIANELRNKVEIAQSEIKSILAKDSCAKTNLPNGIADSLKRLYQQNGNKH</sequence>
<dbReference type="Pfam" id="PF10828">
    <property type="entry name" value="DUF2570"/>
    <property type="match status" value="1"/>
</dbReference>
<gene>
    <name evidence="3" type="ORF">DRF63_02775</name>
</gene>